<keyword evidence="1" id="KW-0812">Transmembrane</keyword>
<comment type="caution">
    <text evidence="2">The sequence shown here is derived from an EMBL/GenBank/DDBJ whole genome shotgun (WGS) entry which is preliminary data.</text>
</comment>
<keyword evidence="1" id="KW-0472">Membrane</keyword>
<evidence type="ECO:0000313" key="3">
    <source>
        <dbReference type="Proteomes" id="UP000295313"/>
    </source>
</evidence>
<sequence length="80" mass="9048">MKKFKKIFILIILSLIGAILIGSLVIIILLTIIPSRDSEGHPIMPIFQMLAGWFCGIISIPLLIWLGYKKLLNFKTKHDS</sequence>
<dbReference type="EMBL" id="SOEO01000002">
    <property type="protein sequence ID" value="TDX84373.1"/>
    <property type="molecule type" value="Genomic_DNA"/>
</dbReference>
<reference evidence="2 3" key="1">
    <citation type="submission" date="2019-03" db="EMBL/GenBank/DDBJ databases">
        <title>Genomic Encyclopedia of Type Strains, Phase III (KMG-III): the genomes of soil and plant-associated and newly described type strains.</title>
        <authorList>
            <person name="Whitman W."/>
        </authorList>
    </citation>
    <scope>NUCLEOTIDE SEQUENCE [LARGE SCALE GENOMIC DNA]</scope>
    <source>
        <strain evidence="2 3">CGMCC 1.12802</strain>
    </source>
</reference>
<organism evidence="2 3">
    <name type="scientific">Epilithonimonas xixisoli</name>
    <dbReference type="NCBI Taxonomy" id="1476462"/>
    <lineage>
        <taxon>Bacteria</taxon>
        <taxon>Pseudomonadati</taxon>
        <taxon>Bacteroidota</taxon>
        <taxon>Flavobacteriia</taxon>
        <taxon>Flavobacteriales</taxon>
        <taxon>Weeksellaceae</taxon>
        <taxon>Chryseobacterium group</taxon>
        <taxon>Epilithonimonas</taxon>
    </lineage>
</organism>
<gene>
    <name evidence="2" type="ORF">B0I22_1988</name>
</gene>
<dbReference type="AlphaFoldDB" id="A0A4R8I605"/>
<evidence type="ECO:0000313" key="2">
    <source>
        <dbReference type="EMBL" id="TDX84373.1"/>
    </source>
</evidence>
<accession>A0A4R8I605</accession>
<keyword evidence="3" id="KW-1185">Reference proteome</keyword>
<proteinExistence type="predicted"/>
<dbReference type="RefSeq" id="WP_133944390.1">
    <property type="nucleotide sequence ID" value="NZ_SOEO01000002.1"/>
</dbReference>
<feature type="transmembrane region" description="Helical" evidence="1">
    <location>
        <begin position="7"/>
        <end position="33"/>
    </location>
</feature>
<feature type="transmembrane region" description="Helical" evidence="1">
    <location>
        <begin position="45"/>
        <end position="68"/>
    </location>
</feature>
<name>A0A4R8I605_9FLAO</name>
<protein>
    <submittedName>
        <fullName evidence="2">Uncharacterized protein</fullName>
    </submittedName>
</protein>
<evidence type="ECO:0000256" key="1">
    <source>
        <dbReference type="SAM" id="Phobius"/>
    </source>
</evidence>
<keyword evidence="1" id="KW-1133">Transmembrane helix</keyword>
<dbReference type="Proteomes" id="UP000295313">
    <property type="component" value="Unassembled WGS sequence"/>
</dbReference>